<dbReference type="Gene3D" id="3.20.20.80">
    <property type="entry name" value="Glycosidases"/>
    <property type="match status" value="1"/>
</dbReference>
<dbReference type="Proteomes" id="UP001169063">
    <property type="component" value="Unassembled WGS sequence"/>
</dbReference>
<feature type="domain" description="GTA TIM-barrel-like" evidence="1">
    <location>
        <begin position="394"/>
        <end position="687"/>
    </location>
</feature>
<evidence type="ECO:0000313" key="4">
    <source>
        <dbReference type="EMBL" id="MDO1558125.1"/>
    </source>
</evidence>
<dbReference type="RefSeq" id="WP_302108546.1">
    <property type="nucleotide sequence ID" value="NZ_JAUKTR010000001.1"/>
</dbReference>
<evidence type="ECO:0000259" key="1">
    <source>
        <dbReference type="Pfam" id="PF13547"/>
    </source>
</evidence>
<feature type="domain" description="Rcc01698-like C-terminal" evidence="3">
    <location>
        <begin position="990"/>
        <end position="1089"/>
    </location>
</feature>
<name>A0ABT8SJ93_9CAUL</name>
<dbReference type="InterPro" id="IPR056490">
    <property type="entry name" value="Rcc01698_C"/>
</dbReference>
<dbReference type="CDD" id="cd19607">
    <property type="entry name" value="GTA_TIM-barrel-like"/>
    <property type="match status" value="1"/>
</dbReference>
<accession>A0ABT8SJ93</accession>
<dbReference type="Pfam" id="PF13550">
    <property type="entry name" value="Phage-tail_3"/>
    <property type="match status" value="1"/>
</dbReference>
<dbReference type="EMBL" id="JAUKTR010000001">
    <property type="protein sequence ID" value="MDO1558125.1"/>
    <property type="molecule type" value="Genomic_DNA"/>
</dbReference>
<evidence type="ECO:0000259" key="3">
    <source>
        <dbReference type="Pfam" id="PF23666"/>
    </source>
</evidence>
<gene>
    <name evidence="4" type="ORF">Q0812_01610</name>
</gene>
<proteinExistence type="predicted"/>
<evidence type="ECO:0000259" key="2">
    <source>
        <dbReference type="Pfam" id="PF13550"/>
    </source>
</evidence>
<comment type="caution">
    <text evidence="4">The sequence shown here is derived from an EMBL/GenBank/DDBJ whole genome shotgun (WGS) entry which is preliminary data.</text>
</comment>
<dbReference type="InterPro" id="IPR025195">
    <property type="entry name" value="GTA_TIM_dom"/>
</dbReference>
<dbReference type="GO" id="GO:0016787">
    <property type="term" value="F:hydrolase activity"/>
    <property type="evidence" value="ECO:0007669"/>
    <property type="project" value="UniProtKB-KW"/>
</dbReference>
<feature type="domain" description="Tip attachment protein J" evidence="2">
    <location>
        <begin position="750"/>
        <end position="902"/>
    </location>
</feature>
<evidence type="ECO:0000313" key="5">
    <source>
        <dbReference type="Proteomes" id="UP001169063"/>
    </source>
</evidence>
<dbReference type="InterPro" id="IPR032876">
    <property type="entry name" value="J_dom"/>
</dbReference>
<dbReference type="Pfam" id="PF23666">
    <property type="entry name" value="Rcc01698_C"/>
    <property type="match status" value="1"/>
</dbReference>
<sequence>MAQVVLTQIGAWAGATLDRMALGALEPPRRRGGRLSELRLSSTAEGTPMPLVLGTMRVPGQLIWAARFKEHTERSGGGKTPRVEESRYSLSFAMGLGEGPIDGLGRVWADGKAMELSGVNLRLYRGDEGQAPDPLIEAVEGAAPAYRGTAYVVFEDLPLGPYGNRLPQLSFEVFRRPRGESEGLEDLLTGVNLIPGCGEFAYATEPVMRREGLTRSRPENVHNAEGRADLLASLDQLTAAAPNLERVTLVVAWFGDDLRVGHCRIRPGVDAAAKDTVPLTWRVAGLERGEAHQISQTEARANYGGTPSDQTVAQAVQALKARGLKVVIHPFLLMDVPEGNGLPDPYGGEEQGAFPWRGRITCDPAPGRPGSPDGTAAVVEEVEGFFGGPEEEGLRRFVLHYAALAVEAGADGLLLGSELRGVTTLRAASGVYPAVDQLCALAAECRTVLGPERSLSYAADWSEYFGHQPPDGSGDAAFHLDPLWAHGGVDHVAIDWYPPLTDWRDGPEHLDALEGWGGADDPTYLAARIRGGEGFDWFYADEAAREAQDRTPITDGAYAEPWVFRPKALLEWWSNEHYDRPGGVRTDTPTDWVPGSKPIRLAEFGCAAVDKGPNAPNLFLDPKSAESALPPFSSGGRDDAVQRAALTALLGFYGAAENNPVSPLTGRPMIEAMDAWCWDARPFPAFPAETEAWGDGGAWRTGHWLNGRLVGEAEALFGEVIARAGVAFEGGGPLPRRVEGLIAWGGEAPAGVLEDLRAACGADLIETPGGGLRLKARTDKVELELTGDALARNARGLTLRRERVLATAPGSALVRFLDPDREHQVAGVTEVAGTGGAGAIRRDLGLACRVETARAAAHDLLETARGGEAATVWAAPETMLRLEPGDVLAVDGLDGAWRVAALAQDEAPHLTLAPALAARRAVAGDPSGGTATAVQGPPLLEVLDLPPLPGRAADDRPMAVVAAEPWRPFAVHAGVGPGELTRRGEVLTPARVGRLTRPLAGAGTALWDRASVLEVELEGAAPAGVGEAAALSGRGLIAVQALNGGWELLHFAEAALLEGGAWRLSVLLRGVSGTEEAAAEGAQAGALVVWLDEGLPRLEVSAHERGHAMLWRASPYGAAAGVFSTDVERTWSGVAGRPFAPCHLRARPHDGGLEATWVRRGRTGGDAWDLEPPLGEAFERYRVRVLAGDAVLREDDTTEPRWAYAGADQDADLAAAGGAPLVIEVSQYSDVRGWGRAARLTL</sequence>
<reference evidence="4" key="1">
    <citation type="submission" date="2023-07" db="EMBL/GenBank/DDBJ databases">
        <title>Brevundimonas soil sp. nov., isolated from the soil of chemical plant.</title>
        <authorList>
            <person name="Wu N."/>
        </authorList>
    </citation>
    <scope>NUCLEOTIDE SEQUENCE</scope>
    <source>
        <strain evidence="4">XZ-24</strain>
    </source>
</reference>
<keyword evidence="5" id="KW-1185">Reference proteome</keyword>
<dbReference type="Pfam" id="PF13547">
    <property type="entry name" value="GTA_TIM"/>
    <property type="match status" value="1"/>
</dbReference>
<organism evidence="4 5">
    <name type="scientific">Peiella sedimenti</name>
    <dbReference type="NCBI Taxonomy" id="3061083"/>
    <lineage>
        <taxon>Bacteria</taxon>
        <taxon>Pseudomonadati</taxon>
        <taxon>Pseudomonadota</taxon>
        <taxon>Alphaproteobacteria</taxon>
        <taxon>Caulobacterales</taxon>
        <taxon>Caulobacteraceae</taxon>
        <taxon>Peiella</taxon>
    </lineage>
</organism>
<protein>
    <submittedName>
        <fullName evidence="4">Glycoside hydrolase/phage tail family protein</fullName>
    </submittedName>
</protein>
<keyword evidence="4" id="KW-0378">Hydrolase</keyword>